<dbReference type="PROSITE" id="PS01098">
    <property type="entry name" value="LIPASE_GDSL_SER"/>
    <property type="match status" value="1"/>
</dbReference>
<dbReference type="InterPro" id="IPR001087">
    <property type="entry name" value="GDSL"/>
</dbReference>
<dbReference type="InterPro" id="IPR035669">
    <property type="entry name" value="SGNH_plant_lipase-like"/>
</dbReference>
<dbReference type="AlphaFoldDB" id="A0AAD8RI11"/>
<proteinExistence type="inferred from homology"/>
<feature type="signal peptide" evidence="3">
    <location>
        <begin position="1"/>
        <end position="25"/>
    </location>
</feature>
<dbReference type="SUPFAM" id="SSF52266">
    <property type="entry name" value="SGNH hydrolase"/>
    <property type="match status" value="1"/>
</dbReference>
<dbReference type="InterPro" id="IPR050592">
    <property type="entry name" value="GDSL_lipolytic_enzyme"/>
</dbReference>
<comment type="similarity">
    <text evidence="1">Belongs to the 'GDSL' lipolytic enzyme family.</text>
</comment>
<feature type="region of interest" description="Disordered" evidence="2">
    <location>
        <begin position="29"/>
        <end position="74"/>
    </location>
</feature>
<evidence type="ECO:0000313" key="5">
    <source>
        <dbReference type="Proteomes" id="UP001231189"/>
    </source>
</evidence>
<evidence type="ECO:0000256" key="3">
    <source>
        <dbReference type="SAM" id="SignalP"/>
    </source>
</evidence>
<dbReference type="PANTHER" id="PTHR45642:SF17">
    <property type="entry name" value="GDSL-LIKE LIPASE_ACYLHYDROLASE FAMILY PROTEIN, EXPRESSED"/>
    <property type="match status" value="1"/>
</dbReference>
<evidence type="ECO:0000256" key="1">
    <source>
        <dbReference type="ARBA" id="ARBA00008668"/>
    </source>
</evidence>
<dbReference type="GO" id="GO:0006629">
    <property type="term" value="P:lipid metabolic process"/>
    <property type="evidence" value="ECO:0007669"/>
    <property type="project" value="InterPro"/>
</dbReference>
<evidence type="ECO:0000256" key="2">
    <source>
        <dbReference type="SAM" id="MobiDB-lite"/>
    </source>
</evidence>
<dbReference type="InterPro" id="IPR008265">
    <property type="entry name" value="Lipase_GDSL_AS"/>
</dbReference>
<protein>
    <submittedName>
        <fullName evidence="4">Uncharacterized protein</fullName>
    </submittedName>
</protein>
<dbReference type="Pfam" id="PF00657">
    <property type="entry name" value="Lipase_GDSL"/>
    <property type="match status" value="1"/>
</dbReference>
<dbReference type="CDD" id="cd01837">
    <property type="entry name" value="SGNH_plant_lipase_like"/>
    <property type="match status" value="1"/>
</dbReference>
<dbReference type="InterPro" id="IPR036514">
    <property type="entry name" value="SGNH_hydro_sf"/>
</dbReference>
<keyword evidence="5" id="KW-1185">Reference proteome</keyword>
<accession>A0AAD8RI11</accession>
<gene>
    <name evidence="4" type="ORF">QYE76_000676</name>
</gene>
<feature type="chain" id="PRO_5042158213" evidence="3">
    <location>
        <begin position="26"/>
        <end position="393"/>
    </location>
</feature>
<reference evidence="4" key="1">
    <citation type="submission" date="2023-07" db="EMBL/GenBank/DDBJ databases">
        <title>A chromosome-level genome assembly of Lolium multiflorum.</title>
        <authorList>
            <person name="Chen Y."/>
            <person name="Copetti D."/>
            <person name="Kolliker R."/>
            <person name="Studer B."/>
        </authorList>
    </citation>
    <scope>NUCLEOTIDE SEQUENCE</scope>
    <source>
        <strain evidence="4">02402/16</strain>
        <tissue evidence="4">Leaf</tissue>
    </source>
</reference>
<evidence type="ECO:0000313" key="4">
    <source>
        <dbReference type="EMBL" id="KAK1626361.1"/>
    </source>
</evidence>
<dbReference type="Gene3D" id="3.40.50.1110">
    <property type="entry name" value="SGNH hydrolase"/>
    <property type="match status" value="1"/>
</dbReference>
<keyword evidence="3" id="KW-0732">Signal</keyword>
<feature type="compositionally biased region" description="Pro residues" evidence="2">
    <location>
        <begin position="29"/>
        <end position="66"/>
    </location>
</feature>
<dbReference type="EMBL" id="JAUUTY010000005">
    <property type="protein sequence ID" value="KAK1626361.1"/>
    <property type="molecule type" value="Genomic_DNA"/>
</dbReference>
<organism evidence="4 5">
    <name type="scientific">Lolium multiflorum</name>
    <name type="common">Italian ryegrass</name>
    <name type="synonym">Lolium perenne subsp. multiflorum</name>
    <dbReference type="NCBI Taxonomy" id="4521"/>
    <lineage>
        <taxon>Eukaryota</taxon>
        <taxon>Viridiplantae</taxon>
        <taxon>Streptophyta</taxon>
        <taxon>Embryophyta</taxon>
        <taxon>Tracheophyta</taxon>
        <taxon>Spermatophyta</taxon>
        <taxon>Magnoliopsida</taxon>
        <taxon>Liliopsida</taxon>
        <taxon>Poales</taxon>
        <taxon>Poaceae</taxon>
        <taxon>BOP clade</taxon>
        <taxon>Pooideae</taxon>
        <taxon>Poodae</taxon>
        <taxon>Poeae</taxon>
        <taxon>Poeae Chloroplast Group 2 (Poeae type)</taxon>
        <taxon>Loliodinae</taxon>
        <taxon>Loliinae</taxon>
        <taxon>Lolium</taxon>
    </lineage>
</organism>
<dbReference type="PANTHER" id="PTHR45642">
    <property type="entry name" value="GDSL ESTERASE/LIPASE EXL3"/>
    <property type="match status" value="1"/>
</dbReference>
<dbReference type="GO" id="GO:0016298">
    <property type="term" value="F:lipase activity"/>
    <property type="evidence" value="ECO:0007669"/>
    <property type="project" value="InterPro"/>
</dbReference>
<comment type="caution">
    <text evidence="4">The sequence shown here is derived from an EMBL/GenBank/DDBJ whole genome shotgun (WGS) entry which is preliminary data.</text>
</comment>
<sequence>MNMAFATMPIMISVVLFVLAGAVAAAPPPAAGGPPKVPVTPPAGPPKAPVTPPAGPPKAPVPPLTGPPKGASPPAAAGPLKFPALLAFGDSVADTGNNNYVRTIVRANFPPYGKDFAGHKATGRFCDGKVSVDFLASALGVKELLPPYLKKDLSLEELKTGVSFASAGSGYDNSTCRTMSALTMERQLQMFQEYKAKVGGTIPDKTLYLLVWGSNDIVEHFTFADGITEPNYADYLVKRAISYIQSLVDLGAKRVALTGIPPVGCLPSQRMMAGGIRKQCATDRNQLSIMFNRKVSQEMATLNAKLPGVTLVYIDLYGIFTDMIERHDALGFKNGKDACCGYIGLAAAVLCNFASPLCPDPSKYIFWDSYHPTEAAYKVIIDMIVDKYFKYMH</sequence>
<dbReference type="Proteomes" id="UP001231189">
    <property type="component" value="Unassembled WGS sequence"/>
</dbReference>
<name>A0AAD8RI11_LOLMU</name>